<dbReference type="PROSITE" id="PS00086">
    <property type="entry name" value="CYTOCHROME_P450"/>
    <property type="match status" value="2"/>
</dbReference>
<dbReference type="GO" id="GO:0016705">
    <property type="term" value="F:oxidoreductase activity, acting on paired donors, with incorporation or reduction of molecular oxygen"/>
    <property type="evidence" value="ECO:0007669"/>
    <property type="project" value="InterPro"/>
</dbReference>
<gene>
    <name evidence="14" type="ORF">RJ640_030517</name>
</gene>
<dbReference type="PANTHER" id="PTHR47947:SF26">
    <property type="entry name" value="CYTOCHROME P450"/>
    <property type="match status" value="1"/>
</dbReference>
<keyword evidence="15" id="KW-1185">Reference proteome</keyword>
<keyword evidence="9 12" id="KW-0408">Iron</keyword>
<dbReference type="EMBL" id="JAVXUO010003001">
    <property type="protein sequence ID" value="KAK2967646.1"/>
    <property type="molecule type" value="Genomic_DNA"/>
</dbReference>
<evidence type="ECO:0008006" key="16">
    <source>
        <dbReference type="Google" id="ProtNLM"/>
    </source>
</evidence>
<feature type="non-terminal residue" evidence="14">
    <location>
        <position position="1037"/>
    </location>
</feature>
<keyword evidence="10" id="KW-0503">Monooxygenase</keyword>
<accession>A0AA88QTB4</accession>
<dbReference type="Pfam" id="PF00067">
    <property type="entry name" value="p450"/>
    <property type="match status" value="2"/>
</dbReference>
<keyword evidence="7 13" id="KW-1133">Transmembrane helix</keyword>
<dbReference type="Proteomes" id="UP001187471">
    <property type="component" value="Unassembled WGS sequence"/>
</dbReference>
<feature type="transmembrane region" description="Helical" evidence="13">
    <location>
        <begin position="26"/>
        <end position="44"/>
    </location>
</feature>
<dbReference type="GO" id="GO:0016020">
    <property type="term" value="C:membrane"/>
    <property type="evidence" value="ECO:0007669"/>
    <property type="project" value="UniProtKB-SubCell"/>
</dbReference>
<keyword evidence="4 12" id="KW-0349">Heme</keyword>
<name>A0AA88QTB4_9ASTE</name>
<dbReference type="Gene3D" id="1.10.630.10">
    <property type="entry name" value="Cytochrome P450"/>
    <property type="match status" value="2"/>
</dbReference>
<dbReference type="InterPro" id="IPR017972">
    <property type="entry name" value="Cyt_P450_CS"/>
</dbReference>
<evidence type="ECO:0000256" key="6">
    <source>
        <dbReference type="ARBA" id="ARBA00022723"/>
    </source>
</evidence>
<dbReference type="InterPro" id="IPR050651">
    <property type="entry name" value="Plant_Cytochrome_P450_Monoox"/>
</dbReference>
<comment type="cofactor">
    <cofactor evidence="1 12">
        <name>heme</name>
        <dbReference type="ChEBI" id="CHEBI:30413"/>
    </cofactor>
</comment>
<dbReference type="PRINTS" id="PR00463">
    <property type="entry name" value="EP450I"/>
</dbReference>
<keyword evidence="6 12" id="KW-0479">Metal-binding</keyword>
<comment type="subcellular location">
    <subcellularLocation>
        <location evidence="2">Membrane</location>
    </subcellularLocation>
</comment>
<evidence type="ECO:0000313" key="14">
    <source>
        <dbReference type="EMBL" id="KAK2967646.1"/>
    </source>
</evidence>
<dbReference type="GO" id="GO:0020037">
    <property type="term" value="F:heme binding"/>
    <property type="evidence" value="ECO:0007669"/>
    <property type="project" value="InterPro"/>
</dbReference>
<dbReference type="GO" id="GO:0005506">
    <property type="term" value="F:iron ion binding"/>
    <property type="evidence" value="ECO:0007669"/>
    <property type="project" value="InterPro"/>
</dbReference>
<evidence type="ECO:0000256" key="3">
    <source>
        <dbReference type="ARBA" id="ARBA00010617"/>
    </source>
</evidence>
<sequence>EKVDTPSISTSTITVENHIKKQSMEITWLWSPLLVFLLFLALRLSPKSRRKNQNLPPSPVLALPVIGHLHLLKQPLHRTLHRLSQKLGQQIISLRFGSRLVVVVSSPSAVEECFTKNDVVLANRPLFAISELVGYNHTTVVRAPYGDHWRNLRRLCALEIFSTSRLNMFVSIREDEVRVLLHKLAQTSRHGFVEVELKSKLSELSFNNIMRMVAGKRYFGEDVDNHEDAEQFRELIKEAFAQSGASNPGDFLPVLRWINYKGMEKNLVRLGKKMDAFMQGLVDENRRGNGKNNNMISHLLSLQESQPEYYTDQIIKGLVLVMLIAGTDTSSVTIEWAMTLLLNHPDVLKRARAELDNLVGLERLVEESDLAKLHYLQCIILETFRLFPATPLLVPHESSADCSIEGYNVPRGTILLVNAWAIHRDPRVWEDPTSFKPERFEAGEVEGHRLMPFGMGRRSCPGASLAQRVVGLALASLIQCFEWERMSENQIDLTEGTGLSMPKLEPLVAMFSSLHHTISPNRPNTQNTGIEYSLDDFNRVFMAITWLSVSLSIFLLWLAFRLLSKARTKNQNLPPSPAGALPVIGHLHLLRPPLHRTLHKLSEKVGQQVISLQFGNRLVVVVSSSSVVEECFTKNDVVLANRPSFSIGKHLGYDHTTVVASPYGDHWRNLRRICALEIFSTSRLNMFASIRKDEIGILLQKLAQNSRHGFAKVELKSKLSELTINNIMRMVAGKRYFGEELDSDEAENFQKLIKEAFSYGGVSNPGDFFPVLRWINYKGMETKLARLGKKMDAFMQGLIDETRRGEGKDSMIAHMLSLQESQPDYYTDRIIKGLLVVMLLAGTDTSAVTIEWAMTLLLNHPEVLKKARAELDDHVGQDRLVEEADLSQLHYLHSIIQETFRLFPAAPMLVPHMSSADCSVGGYNVPRGTILLVNAWAIHRNPQVWEDPTSFKPERFEAGEVEGHKLLPFGIGRRSCPGASLAQRVVGLTLASLIQCFEWERVDGNQIDLTEGKGVSMPKLEPLVAMCRTRKIMNRIP</sequence>
<dbReference type="GO" id="GO:0004497">
    <property type="term" value="F:monooxygenase activity"/>
    <property type="evidence" value="ECO:0007669"/>
    <property type="project" value="UniProtKB-KW"/>
</dbReference>
<organism evidence="14 15">
    <name type="scientific">Escallonia rubra</name>
    <dbReference type="NCBI Taxonomy" id="112253"/>
    <lineage>
        <taxon>Eukaryota</taxon>
        <taxon>Viridiplantae</taxon>
        <taxon>Streptophyta</taxon>
        <taxon>Embryophyta</taxon>
        <taxon>Tracheophyta</taxon>
        <taxon>Spermatophyta</taxon>
        <taxon>Magnoliopsida</taxon>
        <taxon>eudicotyledons</taxon>
        <taxon>Gunneridae</taxon>
        <taxon>Pentapetalae</taxon>
        <taxon>asterids</taxon>
        <taxon>campanulids</taxon>
        <taxon>Escalloniales</taxon>
        <taxon>Escalloniaceae</taxon>
        <taxon>Escallonia</taxon>
    </lineage>
</organism>
<evidence type="ECO:0000256" key="10">
    <source>
        <dbReference type="ARBA" id="ARBA00023033"/>
    </source>
</evidence>
<dbReference type="InterPro" id="IPR002401">
    <property type="entry name" value="Cyt_P450_E_grp-I"/>
</dbReference>
<protein>
    <recommendedName>
        <fullName evidence="16">Cytochrome P450</fullName>
    </recommendedName>
</protein>
<evidence type="ECO:0000256" key="5">
    <source>
        <dbReference type="ARBA" id="ARBA00022692"/>
    </source>
</evidence>
<evidence type="ECO:0000256" key="1">
    <source>
        <dbReference type="ARBA" id="ARBA00001971"/>
    </source>
</evidence>
<feature type="transmembrane region" description="Helical" evidence="13">
    <location>
        <begin position="540"/>
        <end position="560"/>
    </location>
</feature>
<evidence type="ECO:0000256" key="12">
    <source>
        <dbReference type="PIRSR" id="PIRSR602401-1"/>
    </source>
</evidence>
<evidence type="ECO:0000256" key="2">
    <source>
        <dbReference type="ARBA" id="ARBA00004370"/>
    </source>
</evidence>
<dbReference type="AlphaFoldDB" id="A0AA88QTB4"/>
<dbReference type="PANTHER" id="PTHR47947">
    <property type="entry name" value="CYTOCHROME P450 82C3-RELATED"/>
    <property type="match status" value="1"/>
</dbReference>
<comment type="caution">
    <text evidence="14">The sequence shown here is derived from an EMBL/GenBank/DDBJ whole genome shotgun (WGS) entry which is preliminary data.</text>
</comment>
<comment type="similarity">
    <text evidence="3">Belongs to the cytochrome P450 family.</text>
</comment>
<keyword evidence="11 13" id="KW-0472">Membrane</keyword>
<evidence type="ECO:0000256" key="13">
    <source>
        <dbReference type="SAM" id="Phobius"/>
    </source>
</evidence>
<evidence type="ECO:0000256" key="8">
    <source>
        <dbReference type="ARBA" id="ARBA00023002"/>
    </source>
</evidence>
<dbReference type="PRINTS" id="PR00385">
    <property type="entry name" value="P450"/>
</dbReference>
<keyword evidence="5 13" id="KW-0812">Transmembrane</keyword>
<dbReference type="CDD" id="cd20653">
    <property type="entry name" value="CYP81"/>
    <property type="match status" value="2"/>
</dbReference>
<dbReference type="InterPro" id="IPR001128">
    <property type="entry name" value="Cyt_P450"/>
</dbReference>
<evidence type="ECO:0000256" key="9">
    <source>
        <dbReference type="ARBA" id="ARBA00023004"/>
    </source>
</evidence>
<dbReference type="FunFam" id="1.10.630.10:FF:000023">
    <property type="entry name" value="Cytochrome P450 family protein"/>
    <property type="match status" value="2"/>
</dbReference>
<reference evidence="14" key="1">
    <citation type="submission" date="2022-12" db="EMBL/GenBank/DDBJ databases">
        <title>Draft genome assemblies for two species of Escallonia (Escalloniales).</title>
        <authorList>
            <person name="Chanderbali A."/>
            <person name="Dervinis C."/>
            <person name="Anghel I."/>
            <person name="Soltis D."/>
            <person name="Soltis P."/>
            <person name="Zapata F."/>
        </authorList>
    </citation>
    <scope>NUCLEOTIDE SEQUENCE</scope>
    <source>
        <strain evidence="14">UCBG92.1500</strain>
        <tissue evidence="14">Leaf</tissue>
    </source>
</reference>
<dbReference type="InterPro" id="IPR036396">
    <property type="entry name" value="Cyt_P450_sf"/>
</dbReference>
<feature type="binding site" description="axial binding residue" evidence="12">
    <location>
        <position position="460"/>
    </location>
    <ligand>
        <name>heme</name>
        <dbReference type="ChEBI" id="CHEBI:30413"/>
    </ligand>
    <ligandPart>
        <name>Fe</name>
        <dbReference type="ChEBI" id="CHEBI:18248"/>
    </ligandPart>
</feature>
<keyword evidence="8" id="KW-0560">Oxidoreductase</keyword>
<dbReference type="SUPFAM" id="SSF48264">
    <property type="entry name" value="Cytochrome P450"/>
    <property type="match status" value="2"/>
</dbReference>
<evidence type="ECO:0000256" key="11">
    <source>
        <dbReference type="ARBA" id="ARBA00023136"/>
    </source>
</evidence>
<proteinExistence type="inferred from homology"/>
<evidence type="ECO:0000256" key="4">
    <source>
        <dbReference type="ARBA" id="ARBA00022617"/>
    </source>
</evidence>
<evidence type="ECO:0000256" key="7">
    <source>
        <dbReference type="ARBA" id="ARBA00022989"/>
    </source>
</evidence>
<evidence type="ECO:0000313" key="15">
    <source>
        <dbReference type="Proteomes" id="UP001187471"/>
    </source>
</evidence>